<dbReference type="PANTHER" id="PTHR38813:SF1">
    <property type="entry name" value="TOXIN RELE1-RELATED"/>
    <property type="match status" value="1"/>
</dbReference>
<dbReference type="InterPro" id="IPR052747">
    <property type="entry name" value="TA_system_RelE_toxin"/>
</dbReference>
<protein>
    <submittedName>
        <fullName evidence="2">Type II toxin-antitoxin system RelE/ParE family toxin</fullName>
    </submittedName>
</protein>
<dbReference type="InterPro" id="IPR007712">
    <property type="entry name" value="RelE/ParE_toxin"/>
</dbReference>
<name>A0ABU2M5V6_9ACTN</name>
<sequence>MRKRVVQSIADLAEEPRPVGCKKLKARYGYRIRIGNHRVIYTIDDGQVTVVVVKIGPRGDVYDR</sequence>
<dbReference type="InterPro" id="IPR035093">
    <property type="entry name" value="RelE/ParE_toxin_dom_sf"/>
</dbReference>
<dbReference type="PANTHER" id="PTHR38813">
    <property type="match status" value="1"/>
</dbReference>
<accession>A0ABU2M5V6</accession>
<dbReference type="Pfam" id="PF05016">
    <property type="entry name" value="ParE_toxin"/>
    <property type="match status" value="1"/>
</dbReference>
<evidence type="ECO:0000313" key="2">
    <source>
        <dbReference type="EMBL" id="MDT0328038.1"/>
    </source>
</evidence>
<keyword evidence="3" id="KW-1185">Reference proteome</keyword>
<evidence type="ECO:0000256" key="1">
    <source>
        <dbReference type="ARBA" id="ARBA00022649"/>
    </source>
</evidence>
<comment type="caution">
    <text evidence="2">The sequence shown here is derived from an EMBL/GenBank/DDBJ whole genome shotgun (WGS) entry which is preliminary data.</text>
</comment>
<keyword evidence="1" id="KW-1277">Toxin-antitoxin system</keyword>
<dbReference type="EMBL" id="JAVREP010000003">
    <property type="protein sequence ID" value="MDT0328038.1"/>
    <property type="molecule type" value="Genomic_DNA"/>
</dbReference>
<organism evidence="2 3">
    <name type="scientific">Nocardiopsis lambiniae</name>
    <dbReference type="NCBI Taxonomy" id="3075539"/>
    <lineage>
        <taxon>Bacteria</taxon>
        <taxon>Bacillati</taxon>
        <taxon>Actinomycetota</taxon>
        <taxon>Actinomycetes</taxon>
        <taxon>Streptosporangiales</taxon>
        <taxon>Nocardiopsidaceae</taxon>
        <taxon>Nocardiopsis</taxon>
    </lineage>
</organism>
<gene>
    <name evidence="2" type="ORF">RM479_06390</name>
</gene>
<reference evidence="3" key="1">
    <citation type="submission" date="2023-07" db="EMBL/GenBank/DDBJ databases">
        <title>30 novel species of actinomycetes from the DSMZ collection.</title>
        <authorList>
            <person name="Nouioui I."/>
        </authorList>
    </citation>
    <scope>NUCLEOTIDE SEQUENCE [LARGE SCALE GENOMIC DNA]</scope>
    <source>
        <strain evidence="3">DSM 44743</strain>
    </source>
</reference>
<dbReference type="Gene3D" id="3.30.2310.20">
    <property type="entry name" value="RelE-like"/>
    <property type="match status" value="1"/>
</dbReference>
<dbReference type="SUPFAM" id="SSF143011">
    <property type="entry name" value="RelE-like"/>
    <property type="match status" value="1"/>
</dbReference>
<evidence type="ECO:0000313" key="3">
    <source>
        <dbReference type="Proteomes" id="UP001183390"/>
    </source>
</evidence>
<dbReference type="RefSeq" id="WP_311511015.1">
    <property type="nucleotide sequence ID" value="NZ_JAVREP010000003.1"/>
</dbReference>
<dbReference type="Proteomes" id="UP001183390">
    <property type="component" value="Unassembled WGS sequence"/>
</dbReference>
<proteinExistence type="predicted"/>